<dbReference type="InterPro" id="IPR005872">
    <property type="entry name" value="SUI1_arc_bac"/>
</dbReference>
<feature type="domain" description="SUI1" evidence="4">
    <location>
        <begin position="53"/>
        <end position="116"/>
    </location>
</feature>
<dbReference type="STRING" id="119000.SAMN05661010_03525"/>
<gene>
    <name evidence="5" type="ORF">SAMN05661010_03525</name>
</gene>
<dbReference type="SUPFAM" id="SSF55159">
    <property type="entry name" value="eIF1-like"/>
    <property type="match status" value="1"/>
</dbReference>
<accession>A0A1G9R1N7</accession>
<keyword evidence="3" id="KW-0648">Protein biosynthesis</keyword>
<dbReference type="NCBIfam" id="TIGR01158">
    <property type="entry name" value="SUI1_rel"/>
    <property type="match status" value="1"/>
</dbReference>
<dbReference type="PIRSF" id="PIRSF037511">
    <property type="entry name" value="Transl_init_SUI1_pro"/>
    <property type="match status" value="1"/>
</dbReference>
<comment type="similarity">
    <text evidence="1">Belongs to the SUI1 family.</text>
</comment>
<dbReference type="CDD" id="cd11567">
    <property type="entry name" value="YciH_like"/>
    <property type="match status" value="1"/>
</dbReference>
<keyword evidence="5" id="KW-0396">Initiation factor</keyword>
<dbReference type="EMBL" id="FNGI01000013">
    <property type="protein sequence ID" value="SDM16365.1"/>
    <property type="molecule type" value="Genomic_DNA"/>
</dbReference>
<evidence type="ECO:0000256" key="2">
    <source>
        <dbReference type="ARBA" id="ARBA00022845"/>
    </source>
</evidence>
<name>A0A1G9R1N7_9GAMM</name>
<reference evidence="5 6" key="1">
    <citation type="submission" date="2016-10" db="EMBL/GenBank/DDBJ databases">
        <authorList>
            <person name="de Groot N.N."/>
        </authorList>
    </citation>
    <scope>NUCLEOTIDE SEQUENCE [LARGE SCALE GENOMIC DNA]</scope>
    <source>
        <strain evidence="5 6">DSM 14789</strain>
    </source>
</reference>
<evidence type="ECO:0000259" key="4">
    <source>
        <dbReference type="PROSITE" id="PS50296"/>
    </source>
</evidence>
<keyword evidence="2" id="KW-0810">Translation regulation</keyword>
<dbReference type="GO" id="GO:0006417">
    <property type="term" value="P:regulation of translation"/>
    <property type="evidence" value="ECO:0007669"/>
    <property type="project" value="UniProtKB-KW"/>
</dbReference>
<dbReference type="GO" id="GO:0003729">
    <property type="term" value="F:mRNA binding"/>
    <property type="evidence" value="ECO:0007669"/>
    <property type="project" value="TreeGrafter"/>
</dbReference>
<proteinExistence type="inferred from homology"/>
<sequence length="124" mass="13250">MASLQDQLRGLVYSTEHGETCPACRRPLADCECADRAEAERLAALDGVVRIRRETSGRKGKGVTTISGVPLASDELKTLAKTLKKRCGTGGALKDGIIEIQGDHREVLKSELQARGYTVKLAGG</sequence>
<dbReference type="InterPro" id="IPR036877">
    <property type="entry name" value="SUI1_dom_sf"/>
</dbReference>
<protein>
    <submittedName>
        <fullName evidence="5">Translation initiation factor 1 (eIF-1/SUI1)</fullName>
    </submittedName>
</protein>
<dbReference type="Proteomes" id="UP000198654">
    <property type="component" value="Unassembled WGS sequence"/>
</dbReference>
<dbReference type="GO" id="GO:0002188">
    <property type="term" value="P:translation reinitiation"/>
    <property type="evidence" value="ECO:0007669"/>
    <property type="project" value="TreeGrafter"/>
</dbReference>
<dbReference type="PANTHER" id="PTHR12789">
    <property type="entry name" value="DENSITY-REGULATED PROTEIN HOMOLOG"/>
    <property type="match status" value="1"/>
</dbReference>
<dbReference type="OrthoDB" id="9792915at2"/>
<dbReference type="PANTHER" id="PTHR12789:SF0">
    <property type="entry name" value="DENSITY-REGULATED PROTEIN"/>
    <property type="match status" value="1"/>
</dbReference>
<dbReference type="AlphaFoldDB" id="A0A1G9R1N7"/>
<dbReference type="FunFam" id="3.30.780.10:FF:000002">
    <property type="entry name" value="Stress response translation initiation inhibitor"/>
    <property type="match status" value="1"/>
</dbReference>
<dbReference type="NCBIfam" id="NF005297">
    <property type="entry name" value="PRK06824.1"/>
    <property type="match status" value="1"/>
</dbReference>
<evidence type="ECO:0000313" key="6">
    <source>
        <dbReference type="Proteomes" id="UP000198654"/>
    </source>
</evidence>
<dbReference type="GO" id="GO:0003743">
    <property type="term" value="F:translation initiation factor activity"/>
    <property type="evidence" value="ECO:0007669"/>
    <property type="project" value="UniProtKB-KW"/>
</dbReference>
<dbReference type="InterPro" id="IPR001950">
    <property type="entry name" value="SUI1"/>
</dbReference>
<dbReference type="Pfam" id="PF01253">
    <property type="entry name" value="SUI1"/>
    <property type="match status" value="1"/>
</dbReference>
<dbReference type="InterPro" id="IPR050318">
    <property type="entry name" value="DENR/SUI1_TIF"/>
</dbReference>
<evidence type="ECO:0000256" key="3">
    <source>
        <dbReference type="ARBA" id="ARBA00022917"/>
    </source>
</evidence>
<keyword evidence="6" id="KW-1185">Reference proteome</keyword>
<dbReference type="RefSeq" id="WP_089730584.1">
    <property type="nucleotide sequence ID" value="NZ_FNGI01000013.1"/>
</dbReference>
<evidence type="ECO:0000256" key="1">
    <source>
        <dbReference type="ARBA" id="ARBA00005422"/>
    </source>
</evidence>
<dbReference type="Gene3D" id="3.30.780.10">
    <property type="entry name" value="SUI1-like domain"/>
    <property type="match status" value="1"/>
</dbReference>
<evidence type="ECO:0000313" key="5">
    <source>
        <dbReference type="EMBL" id="SDM16365.1"/>
    </source>
</evidence>
<dbReference type="GO" id="GO:0001731">
    <property type="term" value="P:formation of translation preinitiation complex"/>
    <property type="evidence" value="ECO:0007669"/>
    <property type="project" value="TreeGrafter"/>
</dbReference>
<organism evidence="5 6">
    <name type="scientific">Modicisalibacter muralis</name>
    <dbReference type="NCBI Taxonomy" id="119000"/>
    <lineage>
        <taxon>Bacteria</taxon>
        <taxon>Pseudomonadati</taxon>
        <taxon>Pseudomonadota</taxon>
        <taxon>Gammaproteobacteria</taxon>
        <taxon>Oceanospirillales</taxon>
        <taxon>Halomonadaceae</taxon>
        <taxon>Modicisalibacter</taxon>
    </lineage>
</organism>
<dbReference type="PROSITE" id="PS50296">
    <property type="entry name" value="SUI1"/>
    <property type="match status" value="1"/>
</dbReference>